<name>A0A7W6CMJ1_9SPHN</name>
<dbReference type="RefSeq" id="WP_183626234.1">
    <property type="nucleotide sequence ID" value="NZ_JACIDX010000009.1"/>
</dbReference>
<dbReference type="Proteomes" id="UP000548867">
    <property type="component" value="Unassembled WGS sequence"/>
</dbReference>
<protein>
    <submittedName>
        <fullName evidence="1">Uncharacterized protein Usg</fullName>
    </submittedName>
</protein>
<reference evidence="1 2" key="1">
    <citation type="submission" date="2020-08" db="EMBL/GenBank/DDBJ databases">
        <title>Genomic Encyclopedia of Type Strains, Phase IV (KMG-IV): sequencing the most valuable type-strain genomes for metagenomic binning, comparative biology and taxonomic classification.</title>
        <authorList>
            <person name="Goeker M."/>
        </authorList>
    </citation>
    <scope>NUCLEOTIDE SEQUENCE [LARGE SCALE GENOMIC DNA]</scope>
    <source>
        <strain evidence="1 2">DSM 27057</strain>
    </source>
</reference>
<accession>A0A7W6CMJ1</accession>
<dbReference type="Pfam" id="PF06233">
    <property type="entry name" value="Usg"/>
    <property type="match status" value="1"/>
</dbReference>
<dbReference type="AlphaFoldDB" id="A0A7W6CMJ1"/>
<keyword evidence="2" id="KW-1185">Reference proteome</keyword>
<dbReference type="EMBL" id="JACIDX010000009">
    <property type="protein sequence ID" value="MBB3955716.1"/>
    <property type="molecule type" value="Genomic_DNA"/>
</dbReference>
<sequence length="90" mass="10610">MSGHDEFALQLQGYGLSTAEISYFMPDYPSLLQIFVWQFYDEAPHFPELRRFLDAWRRDIEAVLHSVRLVHDRLLGPRVWHPKAGIITIQ</sequence>
<comment type="caution">
    <text evidence="1">The sequence shown here is derived from an EMBL/GenBank/DDBJ whole genome shotgun (WGS) entry which is preliminary data.</text>
</comment>
<organism evidence="1 2">
    <name type="scientific">Novosphingobium sediminicola</name>
    <dbReference type="NCBI Taxonomy" id="563162"/>
    <lineage>
        <taxon>Bacteria</taxon>
        <taxon>Pseudomonadati</taxon>
        <taxon>Pseudomonadota</taxon>
        <taxon>Alphaproteobacteria</taxon>
        <taxon>Sphingomonadales</taxon>
        <taxon>Sphingomonadaceae</taxon>
        <taxon>Novosphingobium</taxon>
    </lineage>
</organism>
<proteinExistence type="predicted"/>
<evidence type="ECO:0000313" key="2">
    <source>
        <dbReference type="Proteomes" id="UP000548867"/>
    </source>
</evidence>
<evidence type="ECO:0000313" key="1">
    <source>
        <dbReference type="EMBL" id="MBB3955716.1"/>
    </source>
</evidence>
<dbReference type="InterPro" id="IPR009354">
    <property type="entry name" value="Usg"/>
</dbReference>
<gene>
    <name evidence="1" type="ORF">GGR38_002672</name>
</gene>